<proteinExistence type="predicted"/>
<organism evidence="1">
    <name type="scientific">marine sediment metagenome</name>
    <dbReference type="NCBI Taxonomy" id="412755"/>
    <lineage>
        <taxon>unclassified sequences</taxon>
        <taxon>metagenomes</taxon>
        <taxon>ecological metagenomes</taxon>
    </lineage>
</organism>
<evidence type="ECO:0008006" key="2">
    <source>
        <dbReference type="Google" id="ProtNLM"/>
    </source>
</evidence>
<name>A0A0F9QQA6_9ZZZZ</name>
<feature type="non-terminal residue" evidence="1">
    <location>
        <position position="1"/>
    </location>
</feature>
<protein>
    <recommendedName>
        <fullName evidence="2">PD-(D/E)XK endonuclease-like domain-containing protein</fullName>
    </recommendedName>
</protein>
<sequence>YRLFETGDREEGRMAANLRSIGCEVHDFVPSPEDYSGGYPRGLIRIEKQFEVSALGGHFSGHMDGCALGIPEAPKTWHVLEFKTHKAKSFKKLEKEGVQKSKPQHFSQMQIYMHLTKMTRALYLAENKDTDDLYSERIKHDSGACETLMSKAERIITSNEPPKRAFSRRDYYECKWCDAQSICWGPESSEPALPIKTLSCRQCCHATPDIHSEGANWHCEKLGVPVKDLEPCEHHLCLPGLFSFASPDDFRNDERGEYIVFKNEDGATWEHGEGFNCYSSEELMKLRVKDLTGGIVAKTKELFEAEVKQCEEDVLLRYPKEDCETVWEGREKNLSEAWRAAFNEDLMSLEMINSSSFPDYKVAELPGGRVAIVWCNGRAEIRKGKE</sequence>
<evidence type="ECO:0000313" key="1">
    <source>
        <dbReference type="EMBL" id="KKN07473.1"/>
    </source>
</evidence>
<dbReference type="EMBL" id="LAZR01004566">
    <property type="protein sequence ID" value="KKN07473.1"/>
    <property type="molecule type" value="Genomic_DNA"/>
</dbReference>
<reference evidence="1" key="1">
    <citation type="journal article" date="2015" name="Nature">
        <title>Complex archaea that bridge the gap between prokaryotes and eukaryotes.</title>
        <authorList>
            <person name="Spang A."/>
            <person name="Saw J.H."/>
            <person name="Jorgensen S.L."/>
            <person name="Zaremba-Niedzwiedzka K."/>
            <person name="Martijn J."/>
            <person name="Lind A.E."/>
            <person name="van Eijk R."/>
            <person name="Schleper C."/>
            <person name="Guy L."/>
            <person name="Ettema T.J."/>
        </authorList>
    </citation>
    <scope>NUCLEOTIDE SEQUENCE</scope>
</reference>
<dbReference type="InterPro" id="IPR011604">
    <property type="entry name" value="PDDEXK-like_dom_sf"/>
</dbReference>
<accession>A0A0F9QQA6</accession>
<dbReference type="AlphaFoldDB" id="A0A0F9QQA6"/>
<gene>
    <name evidence="1" type="ORF">LCGC14_1066470</name>
</gene>
<dbReference type="Gene3D" id="3.90.320.10">
    <property type="match status" value="1"/>
</dbReference>
<comment type="caution">
    <text evidence="1">The sequence shown here is derived from an EMBL/GenBank/DDBJ whole genome shotgun (WGS) entry which is preliminary data.</text>
</comment>